<dbReference type="InterPro" id="IPR020843">
    <property type="entry name" value="ER"/>
</dbReference>
<dbReference type="Proteomes" id="UP001183410">
    <property type="component" value="Unassembled WGS sequence"/>
</dbReference>
<dbReference type="InterPro" id="IPR051397">
    <property type="entry name" value="Zn-ADH-like_protein"/>
</dbReference>
<keyword evidence="2" id="KW-0560">Oxidoreductase</keyword>
<comment type="caution">
    <text evidence="2">The sequence shown here is derived from an EMBL/GenBank/DDBJ whole genome shotgun (WGS) entry which is preliminary data.</text>
</comment>
<name>A0ABU2JW78_9ACTN</name>
<keyword evidence="3" id="KW-1185">Reference proteome</keyword>
<dbReference type="InterPro" id="IPR013154">
    <property type="entry name" value="ADH-like_N"/>
</dbReference>
<dbReference type="GO" id="GO:0016491">
    <property type="term" value="F:oxidoreductase activity"/>
    <property type="evidence" value="ECO:0007669"/>
    <property type="project" value="UniProtKB-KW"/>
</dbReference>
<protein>
    <submittedName>
        <fullName evidence="2">NADPH:quinone oxidoreductase family protein</fullName>
        <ecNumber evidence="2">1.-.-.-</ecNumber>
    </submittedName>
</protein>
<dbReference type="SUPFAM" id="SSF50129">
    <property type="entry name" value="GroES-like"/>
    <property type="match status" value="1"/>
</dbReference>
<proteinExistence type="predicted"/>
<sequence length="322" mass="33617">MRAVHITSHAGPAAVEVVEIDEPAADADSVVIDVHVAGVTYPEVTQSRGQYHLRRALPFVPGAEVAGTVRSAPPNTGLTAGQRVAAFPGTGGYAETVAVPPAAVFPLPYNVSFDTGAALPMNYLTMHFGLVRRGHLKPGDTVLVHGAAGGVGTAAVQLAAALGARVIAVVSGPDKIDTAKAAGSDDVVLAGDFEEGVRQLTGERGVDLVVDPVGGDRLTGSLNSLAREGRYLVVGAAGGDVPQVRIDSLMRKNLDVSGIGWGAFWAEQPSFLREQWAELLPLLKAGKLSPVLGRRFPLDQAARALLELDQRRARGKVLLDVR</sequence>
<dbReference type="InterPro" id="IPR011032">
    <property type="entry name" value="GroES-like_sf"/>
</dbReference>
<dbReference type="InterPro" id="IPR036291">
    <property type="entry name" value="NAD(P)-bd_dom_sf"/>
</dbReference>
<dbReference type="Pfam" id="PF00107">
    <property type="entry name" value="ADH_zinc_N"/>
    <property type="match status" value="1"/>
</dbReference>
<dbReference type="RefSeq" id="WP_311669310.1">
    <property type="nucleotide sequence ID" value="NZ_JAVREO010000015.1"/>
</dbReference>
<dbReference type="EC" id="1.-.-.-" evidence="2"/>
<reference evidence="3" key="1">
    <citation type="submission" date="2023-07" db="EMBL/GenBank/DDBJ databases">
        <title>30 novel species of actinomycetes from the DSMZ collection.</title>
        <authorList>
            <person name="Nouioui I."/>
        </authorList>
    </citation>
    <scope>NUCLEOTIDE SEQUENCE [LARGE SCALE GENOMIC DNA]</scope>
    <source>
        <strain evidence="3">DSM 44915</strain>
    </source>
</reference>
<dbReference type="Gene3D" id="3.90.180.10">
    <property type="entry name" value="Medium-chain alcohol dehydrogenases, catalytic domain"/>
    <property type="match status" value="1"/>
</dbReference>
<dbReference type="Pfam" id="PF08240">
    <property type="entry name" value="ADH_N"/>
    <property type="match status" value="1"/>
</dbReference>
<dbReference type="PANTHER" id="PTHR43677">
    <property type="entry name" value="SHORT-CHAIN DEHYDROGENASE/REDUCTASE"/>
    <property type="match status" value="1"/>
</dbReference>
<dbReference type="EMBL" id="JAVREO010000015">
    <property type="protein sequence ID" value="MDT0269222.1"/>
    <property type="molecule type" value="Genomic_DNA"/>
</dbReference>
<dbReference type="SMART" id="SM00829">
    <property type="entry name" value="PKS_ER"/>
    <property type="match status" value="1"/>
</dbReference>
<evidence type="ECO:0000259" key="1">
    <source>
        <dbReference type="SMART" id="SM00829"/>
    </source>
</evidence>
<feature type="domain" description="Enoyl reductase (ER)" evidence="1">
    <location>
        <begin position="11"/>
        <end position="319"/>
    </location>
</feature>
<gene>
    <name evidence="2" type="ORF">RM844_23335</name>
</gene>
<dbReference type="CDD" id="cd08241">
    <property type="entry name" value="QOR1"/>
    <property type="match status" value="1"/>
</dbReference>
<dbReference type="Gene3D" id="3.40.50.720">
    <property type="entry name" value="NAD(P)-binding Rossmann-like Domain"/>
    <property type="match status" value="1"/>
</dbReference>
<dbReference type="InterPro" id="IPR013149">
    <property type="entry name" value="ADH-like_C"/>
</dbReference>
<organism evidence="2 3">
    <name type="scientific">Streptomyces chisholmiae</name>
    <dbReference type="NCBI Taxonomy" id="3075540"/>
    <lineage>
        <taxon>Bacteria</taxon>
        <taxon>Bacillati</taxon>
        <taxon>Actinomycetota</taxon>
        <taxon>Actinomycetes</taxon>
        <taxon>Kitasatosporales</taxon>
        <taxon>Streptomycetaceae</taxon>
        <taxon>Streptomyces</taxon>
    </lineage>
</organism>
<evidence type="ECO:0000313" key="3">
    <source>
        <dbReference type="Proteomes" id="UP001183410"/>
    </source>
</evidence>
<dbReference type="PANTHER" id="PTHR43677:SF4">
    <property type="entry name" value="QUINONE OXIDOREDUCTASE-LIKE PROTEIN 2"/>
    <property type="match status" value="1"/>
</dbReference>
<evidence type="ECO:0000313" key="2">
    <source>
        <dbReference type="EMBL" id="MDT0269222.1"/>
    </source>
</evidence>
<dbReference type="SUPFAM" id="SSF51735">
    <property type="entry name" value="NAD(P)-binding Rossmann-fold domains"/>
    <property type="match status" value="1"/>
</dbReference>
<accession>A0ABU2JW78</accession>